<feature type="transmembrane region" description="Helical" evidence="1">
    <location>
        <begin position="109"/>
        <end position="132"/>
    </location>
</feature>
<feature type="transmembrane region" description="Helical" evidence="1">
    <location>
        <begin position="12"/>
        <end position="33"/>
    </location>
</feature>
<name>A0ABS2GMQ8_9FIRM</name>
<evidence type="ECO:0000313" key="3">
    <source>
        <dbReference type="Proteomes" id="UP000724149"/>
    </source>
</evidence>
<organism evidence="2 3">
    <name type="scientific">Hydrogenoanaerobacterium saccharovorans</name>
    <dbReference type="NCBI Taxonomy" id="474960"/>
    <lineage>
        <taxon>Bacteria</taxon>
        <taxon>Bacillati</taxon>
        <taxon>Bacillota</taxon>
        <taxon>Clostridia</taxon>
        <taxon>Eubacteriales</taxon>
        <taxon>Oscillospiraceae</taxon>
        <taxon>Hydrogenoanaerobacterium</taxon>
    </lineage>
</organism>
<dbReference type="Proteomes" id="UP000724149">
    <property type="component" value="Unassembled WGS sequence"/>
</dbReference>
<accession>A0ABS2GMQ8</accession>
<gene>
    <name evidence="2" type="ORF">H9X81_03855</name>
</gene>
<keyword evidence="3" id="KW-1185">Reference proteome</keyword>
<evidence type="ECO:0000313" key="2">
    <source>
        <dbReference type="EMBL" id="MBM6922828.1"/>
    </source>
</evidence>
<keyword evidence="1" id="KW-0472">Membrane</keyword>
<comment type="caution">
    <text evidence="2">The sequence shown here is derived from an EMBL/GenBank/DDBJ whole genome shotgun (WGS) entry which is preliminary data.</text>
</comment>
<keyword evidence="1" id="KW-0812">Transmembrane</keyword>
<keyword evidence="1" id="KW-1133">Transmembrane helix</keyword>
<feature type="transmembrane region" description="Helical" evidence="1">
    <location>
        <begin position="39"/>
        <end position="63"/>
    </location>
</feature>
<proteinExistence type="predicted"/>
<dbReference type="RefSeq" id="WP_204719978.1">
    <property type="nucleotide sequence ID" value="NZ_JACSNR010000003.1"/>
</dbReference>
<sequence>MMKVTINKETISSLLFLVCALTFLSIYGGMMAFSPYEPFSIGMIIIIASAIIGFLITCALSAYGCPERKPFYIGFFFGLVPAHVISLIIGAAVLGFLLGNTDFFSYIPVWGVCILLGSAFWGLAAVPICSVFRRIFAQR</sequence>
<reference evidence="2 3" key="1">
    <citation type="journal article" date="2021" name="Sci. Rep.">
        <title>The distribution of antibiotic resistance genes in chicken gut microbiota commensals.</title>
        <authorList>
            <person name="Juricova H."/>
            <person name="Matiasovicova J."/>
            <person name="Kubasova T."/>
            <person name="Cejkova D."/>
            <person name="Rychlik I."/>
        </authorList>
    </citation>
    <scope>NUCLEOTIDE SEQUENCE [LARGE SCALE GENOMIC DNA]</scope>
    <source>
        <strain evidence="2 3">An564</strain>
    </source>
</reference>
<feature type="transmembrane region" description="Helical" evidence="1">
    <location>
        <begin position="75"/>
        <end position="97"/>
    </location>
</feature>
<protein>
    <submittedName>
        <fullName evidence="2">Uncharacterized protein</fullName>
    </submittedName>
</protein>
<dbReference type="EMBL" id="JACSNR010000003">
    <property type="protein sequence ID" value="MBM6922828.1"/>
    <property type="molecule type" value="Genomic_DNA"/>
</dbReference>
<evidence type="ECO:0000256" key="1">
    <source>
        <dbReference type="SAM" id="Phobius"/>
    </source>
</evidence>